<proteinExistence type="predicted"/>
<dbReference type="EC" id="2.7.13.3" evidence="2"/>
<evidence type="ECO:0000313" key="10">
    <source>
        <dbReference type="Proteomes" id="UP000766986"/>
    </source>
</evidence>
<dbReference type="PANTHER" id="PTHR43711:SF31">
    <property type="entry name" value="HISTIDINE KINASE"/>
    <property type="match status" value="1"/>
</dbReference>
<keyword evidence="6" id="KW-1133">Transmembrane helix</keyword>
<comment type="caution">
    <text evidence="9">The sequence shown here is derived from an EMBL/GenBank/DDBJ whole genome shotgun (WGS) entry which is preliminary data.</text>
</comment>
<keyword evidence="7" id="KW-0732">Signal</keyword>
<dbReference type="PROSITE" id="PS51257">
    <property type="entry name" value="PROKAR_LIPOPROTEIN"/>
    <property type="match status" value="1"/>
</dbReference>
<dbReference type="Gene3D" id="3.30.565.10">
    <property type="entry name" value="Histidine kinase-like ATPase, C-terminal domain"/>
    <property type="match status" value="2"/>
</dbReference>
<keyword evidence="3" id="KW-0808">Transferase</keyword>
<dbReference type="SUPFAM" id="SSF55874">
    <property type="entry name" value="ATPase domain of HSP90 chaperone/DNA topoisomerase II/histidine kinase"/>
    <property type="match status" value="2"/>
</dbReference>
<evidence type="ECO:0000256" key="4">
    <source>
        <dbReference type="ARBA" id="ARBA00022777"/>
    </source>
</evidence>
<feature type="transmembrane region" description="Helical" evidence="6">
    <location>
        <begin position="1011"/>
        <end position="1031"/>
    </location>
</feature>
<evidence type="ECO:0000256" key="5">
    <source>
        <dbReference type="ARBA" id="ARBA00023012"/>
    </source>
</evidence>
<feature type="domain" description="Histidine kinase" evidence="8">
    <location>
        <begin position="705"/>
        <end position="827"/>
    </location>
</feature>
<feature type="transmembrane region" description="Helical" evidence="6">
    <location>
        <begin position="440"/>
        <end position="458"/>
    </location>
</feature>
<comment type="catalytic activity">
    <reaction evidence="1">
        <text>ATP + protein L-histidine = ADP + protein N-phospho-L-histidine.</text>
        <dbReference type="EC" id="2.7.13.3"/>
    </reaction>
</comment>
<organism evidence="9 10">
    <name type="scientific">Mediterranea massiliensis</name>
    <dbReference type="NCBI Taxonomy" id="1841865"/>
    <lineage>
        <taxon>Bacteria</taxon>
        <taxon>Pseudomonadati</taxon>
        <taxon>Bacteroidota</taxon>
        <taxon>Bacteroidia</taxon>
        <taxon>Bacteroidales</taxon>
        <taxon>Bacteroidaceae</taxon>
        <taxon>Mediterranea</taxon>
    </lineage>
</organism>
<dbReference type="SMART" id="SM00028">
    <property type="entry name" value="TPR"/>
    <property type="match status" value="2"/>
</dbReference>
<evidence type="ECO:0000313" key="9">
    <source>
        <dbReference type="EMBL" id="MBM6735819.1"/>
    </source>
</evidence>
<accession>A0ABS2E2L7</accession>
<dbReference type="InterPro" id="IPR033406">
    <property type="entry name" value="DUF5113"/>
</dbReference>
<dbReference type="PROSITE" id="PS50109">
    <property type="entry name" value="HIS_KIN"/>
    <property type="match status" value="1"/>
</dbReference>
<reference evidence="9 10" key="1">
    <citation type="journal article" date="2021" name="Sci. Rep.">
        <title>The distribution of antibiotic resistance genes in chicken gut microbiota commensals.</title>
        <authorList>
            <person name="Juricova H."/>
            <person name="Matiasovicova J."/>
            <person name="Kubasova T."/>
            <person name="Cejkova D."/>
            <person name="Rychlik I."/>
        </authorList>
    </citation>
    <scope>NUCLEOTIDE SEQUENCE [LARGE SCALE GENOMIC DNA]</scope>
    <source>
        <strain evidence="9 10">An772</strain>
    </source>
</reference>
<dbReference type="SMART" id="SM00387">
    <property type="entry name" value="HATPase_c"/>
    <property type="match status" value="1"/>
</dbReference>
<dbReference type="Proteomes" id="UP000766986">
    <property type="component" value="Unassembled WGS sequence"/>
</dbReference>
<dbReference type="EMBL" id="JACLYZ010000027">
    <property type="protein sequence ID" value="MBM6735819.1"/>
    <property type="molecule type" value="Genomic_DNA"/>
</dbReference>
<protein>
    <recommendedName>
        <fullName evidence="2">histidine kinase</fullName>
        <ecNumber evidence="2">2.7.13.3</ecNumber>
    </recommendedName>
</protein>
<keyword evidence="6" id="KW-0812">Transmembrane</keyword>
<keyword evidence="4" id="KW-0418">Kinase</keyword>
<keyword evidence="5" id="KW-0902">Two-component regulatory system</keyword>
<dbReference type="InterPro" id="IPR033405">
    <property type="entry name" value="DUF5112"/>
</dbReference>
<dbReference type="CDD" id="cd00075">
    <property type="entry name" value="HATPase"/>
    <property type="match status" value="1"/>
</dbReference>
<keyword evidence="6" id="KW-0472">Membrane</keyword>
<evidence type="ECO:0000256" key="6">
    <source>
        <dbReference type="SAM" id="Phobius"/>
    </source>
</evidence>
<dbReference type="InterPro" id="IPR050736">
    <property type="entry name" value="Sensor_HK_Regulatory"/>
</dbReference>
<evidence type="ECO:0000256" key="3">
    <source>
        <dbReference type="ARBA" id="ARBA00022679"/>
    </source>
</evidence>
<dbReference type="InterPro" id="IPR019734">
    <property type="entry name" value="TPR_rpt"/>
</dbReference>
<dbReference type="InterPro" id="IPR036890">
    <property type="entry name" value="HATPase_C_sf"/>
</dbReference>
<dbReference type="Pfam" id="PF02518">
    <property type="entry name" value="HATPase_c"/>
    <property type="match status" value="1"/>
</dbReference>
<feature type="chain" id="PRO_5045952469" description="histidine kinase" evidence="7">
    <location>
        <begin position="25"/>
        <end position="1466"/>
    </location>
</feature>
<dbReference type="InterPro" id="IPR005467">
    <property type="entry name" value="His_kinase_dom"/>
</dbReference>
<name>A0ABS2E2L7_9BACT</name>
<dbReference type="Pfam" id="PF17140">
    <property type="entry name" value="DUF5113"/>
    <property type="match status" value="2"/>
</dbReference>
<gene>
    <name evidence="9" type="ORF">H7U35_11415</name>
</gene>
<dbReference type="Pfam" id="PF17139">
    <property type="entry name" value="DUF5112"/>
    <property type="match status" value="1"/>
</dbReference>
<evidence type="ECO:0000259" key="8">
    <source>
        <dbReference type="PROSITE" id="PS50109"/>
    </source>
</evidence>
<dbReference type="PANTHER" id="PTHR43711">
    <property type="entry name" value="TWO-COMPONENT HISTIDINE KINASE"/>
    <property type="match status" value="1"/>
</dbReference>
<dbReference type="RefSeq" id="WP_205096025.1">
    <property type="nucleotide sequence ID" value="NZ_JACLYZ010000027.1"/>
</dbReference>
<evidence type="ECO:0000256" key="7">
    <source>
        <dbReference type="SAM" id="SignalP"/>
    </source>
</evidence>
<evidence type="ECO:0000256" key="1">
    <source>
        <dbReference type="ARBA" id="ARBA00000085"/>
    </source>
</evidence>
<dbReference type="InterPro" id="IPR003594">
    <property type="entry name" value="HATPase_dom"/>
</dbReference>
<sequence>MRTVKCVAFKLVCACAWCVWLALASCEGLAPSGEVGRVDSLNGEAYAWRYRDLDSSRVAARRAFEEARFYRSGRAEACNNLAFCAFMEMDFKKAEALYRSVYELTKNELELLVADVGLMRLYQRTALNKEFYDYRNSALRRMSRIAEDDALFAEGRGRKRLGYARSEFYIVSAVYYYYLQQRPEALENIRQVSDEGMADTAQWLYAHYVRGAASLVEKKGAEGQKLRDFDELFTTWRVALQKDFPYFEGCCLQAMADLMSSADDYACFVEHRRHALDMLGGAADTLLPLRLGQEALQKFAPYKDVYQTVGTYVQIGRYLNEHGRYGEALDTLRVALEAVNAHHRHYYQCEDSLDRLKMYDHRNAPAVEQRWMTDKLMTAPEWISRIRDQLSVSYAGLGMKERSDYNRNIYLDILEDTRQDKELESRYEALERGMYVLNRWSLAVVAGIVAVLVFFWFFNRRSKKRNLTHLRRLRLVLDICQKITASIPAEAQTQEEVAEAITAAVADDVEQLFGTRDFVVEGGQISFPHLHLKRDEEALRRLLTPYIQWAFENGLATIALGDERRRLEKERYVSEQHIAARKRSNVEKKACLAIVNGMQPYIDRLANEAGKLARQDLALQPEVKAGRYQYMDELVATINDYNDILALWIRMKQGALSLHVENFALGDLFALLGKGRRVFDLRHQTFEVVPTDAWVKADRALTLFMLNTLVDNARKYTPQGGHVKVYATRGVDYVEVSVEDNGRGLSPSDAASLMEAKVCDSKAIGLNDAADKEELLKSKGSGFGLMNCRGIIEKYRKTNALFGVCTFGVESRLGKGSRFYFRLPVGVRKALMGLGALCLMVLASCAGRPMADGAGGGADSLSAVTGQDTLRAGQMDEADELLLWASDYANAVYYSNIDRNYRQALAYADSALWCLNEHYVRRSGQTTPLMSLEGEGVASELQWWGAWFDTDYHVILDIRNEAAVAFLALKQWKAYRYNNEAYTALYKLLGEDQSLEEYCRQLERSAGNRRVGIWLAVLLFFLLCLGYYYLYIRRRLVDRWNLEQVLDINGRMFRAARHVPQETSSEWVDSGEDTLGQIPQRMVDEAFQSVNELVGIDRLGIAVCDEDTGRLDYVCSPRLAAGEESSAMEEIKQCFAQRKALFSDHAQILPLLVEAGGGSRCVGVLHLERRQGTEAEGDRLLLELVARYTAIVLFNAVVKLAGKYRDIELAGDEARCASYEDNQLHVQNQVLDNCLSTIKHETLYYPNKIRQLVGRLRSGGLTADEERETLAAVRELTDYYRAVFFLLSSCASRQLEEVTFRRMTLSTSSLLATVERYFRKASKGKCPPVSLSVEAEEAQVVGDVYQLNFLFESLLDEALSVPLEGTLRLSAIVDGPFVRFSLADTRRDKSQDELNHLFSPSLERMSGGVGGHLQGTEFLIAKQIVRDHDEYAGRRGCRIYAERLQEGKGFVVHFTLPRKMNANERK</sequence>
<keyword evidence="10" id="KW-1185">Reference proteome</keyword>
<feature type="signal peptide" evidence="7">
    <location>
        <begin position="1"/>
        <end position="24"/>
    </location>
</feature>
<evidence type="ECO:0000256" key="2">
    <source>
        <dbReference type="ARBA" id="ARBA00012438"/>
    </source>
</evidence>